<evidence type="ECO:0000313" key="2">
    <source>
        <dbReference type="EMBL" id="CAG6757905.1"/>
    </source>
</evidence>
<protein>
    <submittedName>
        <fullName evidence="2">Uncharacterized protein K02A2.6</fullName>
    </submittedName>
</protein>
<sequence length="178" mass="20954">MCVSDNGAQFKSHEFENLLQSNCITHRTSAAFYPATNGQAERFVQTIKKHLKAMNEEQGDINLKIRLLLMQLREAENSEGESPYTLMFGRYLRTRLDALMKPVQEKTETVTMTTPYKGRCFNVDDRVQVRNYTNNKKWEFGTEKKREGLMHYVVTLDDGREWRRHVDQVRLTHYRADT</sequence>
<reference evidence="2" key="1">
    <citation type="submission" date="2021-05" db="EMBL/GenBank/DDBJ databases">
        <authorList>
            <person name="Alioto T."/>
            <person name="Alioto T."/>
            <person name="Gomez Garrido J."/>
        </authorList>
    </citation>
    <scope>NUCLEOTIDE SEQUENCE</scope>
</reference>
<dbReference type="PANTHER" id="PTHR37984">
    <property type="entry name" value="PROTEIN CBG26694"/>
    <property type="match status" value="1"/>
</dbReference>
<feature type="domain" description="Integrase catalytic" evidence="1">
    <location>
        <begin position="1"/>
        <end position="91"/>
    </location>
</feature>
<dbReference type="InterPro" id="IPR036397">
    <property type="entry name" value="RNaseH_sf"/>
</dbReference>
<dbReference type="InterPro" id="IPR001584">
    <property type="entry name" value="Integrase_cat-core"/>
</dbReference>
<name>A0A8D9EN67_9HEMI</name>
<dbReference type="GO" id="GO:0003676">
    <property type="term" value="F:nucleic acid binding"/>
    <property type="evidence" value="ECO:0007669"/>
    <property type="project" value="InterPro"/>
</dbReference>
<dbReference type="InterPro" id="IPR050951">
    <property type="entry name" value="Retrovirus_Pol_polyprotein"/>
</dbReference>
<organism evidence="2">
    <name type="scientific">Cacopsylla melanoneura</name>
    <dbReference type="NCBI Taxonomy" id="428564"/>
    <lineage>
        <taxon>Eukaryota</taxon>
        <taxon>Metazoa</taxon>
        <taxon>Ecdysozoa</taxon>
        <taxon>Arthropoda</taxon>
        <taxon>Hexapoda</taxon>
        <taxon>Insecta</taxon>
        <taxon>Pterygota</taxon>
        <taxon>Neoptera</taxon>
        <taxon>Paraneoptera</taxon>
        <taxon>Hemiptera</taxon>
        <taxon>Sternorrhyncha</taxon>
        <taxon>Psylloidea</taxon>
        <taxon>Psyllidae</taxon>
        <taxon>Psyllinae</taxon>
        <taxon>Cacopsylla</taxon>
    </lineage>
</organism>
<dbReference type="SUPFAM" id="SSF53098">
    <property type="entry name" value="Ribonuclease H-like"/>
    <property type="match status" value="1"/>
</dbReference>
<dbReference type="EMBL" id="HBUF01548249">
    <property type="protein sequence ID" value="CAG6757905.1"/>
    <property type="molecule type" value="Transcribed_RNA"/>
</dbReference>
<dbReference type="AlphaFoldDB" id="A0A8D9EN67"/>
<dbReference type="PANTHER" id="PTHR37984:SF5">
    <property type="entry name" value="PROTEIN NYNRIN-LIKE"/>
    <property type="match status" value="1"/>
</dbReference>
<evidence type="ECO:0000259" key="1">
    <source>
        <dbReference type="PROSITE" id="PS50994"/>
    </source>
</evidence>
<dbReference type="GO" id="GO:0015074">
    <property type="term" value="P:DNA integration"/>
    <property type="evidence" value="ECO:0007669"/>
    <property type="project" value="InterPro"/>
</dbReference>
<dbReference type="PROSITE" id="PS50994">
    <property type="entry name" value="INTEGRASE"/>
    <property type="match status" value="1"/>
</dbReference>
<accession>A0A8D9EN67</accession>
<proteinExistence type="predicted"/>
<dbReference type="InterPro" id="IPR012337">
    <property type="entry name" value="RNaseH-like_sf"/>
</dbReference>
<dbReference type="Gene3D" id="3.30.420.10">
    <property type="entry name" value="Ribonuclease H-like superfamily/Ribonuclease H"/>
    <property type="match status" value="1"/>
</dbReference>